<evidence type="ECO:0000313" key="2">
    <source>
        <dbReference type="Proteomes" id="UP000027073"/>
    </source>
</evidence>
<dbReference type="STRING" id="1137138.A0A067NIL4"/>
<proteinExistence type="predicted"/>
<dbReference type="Proteomes" id="UP000027073">
    <property type="component" value="Unassembled WGS sequence"/>
</dbReference>
<evidence type="ECO:0008006" key="3">
    <source>
        <dbReference type="Google" id="ProtNLM"/>
    </source>
</evidence>
<dbReference type="AlphaFoldDB" id="A0A067NIL4"/>
<dbReference type="OrthoDB" id="3068303at2759"/>
<sequence>MLQWPRPVQEPRLIRTIKRRQFPEGRSAVGIKVLHMPAYIGSLDSPQMTARLDSGADVTLISEDFHNALPEPPVIKEGVRMRLYQLTGSAQVLGYVRTKLLVRAASGDVVVFDMEAYVVRGMKVPLLLGEDFQTAYKLGVRRKASGECEVTPLDNSYSLPASSNEDVNPGFKTWKAFIGQSFLKGKHKTRSRWQKRGSPADAPPVLARDSLHISPGCVANVRIDAPFDANDIWLVEKILISNECNELAATPTTLISADHPYVPIANPTSHPIMIRKGDV</sequence>
<dbReference type="EMBL" id="KL198012">
    <property type="protein sequence ID" value="KDQ23947.1"/>
    <property type="molecule type" value="Genomic_DNA"/>
</dbReference>
<gene>
    <name evidence="1" type="ORF">PLEOSDRAFT_1048281</name>
</gene>
<dbReference type="CDD" id="cd00303">
    <property type="entry name" value="retropepsin_like"/>
    <property type="match status" value="1"/>
</dbReference>
<accession>A0A067NIL4</accession>
<dbReference type="InParanoid" id="A0A067NIL4"/>
<protein>
    <recommendedName>
        <fullName evidence="3">Peptidase A2 domain-containing protein</fullName>
    </recommendedName>
</protein>
<name>A0A067NIL4_PLEO1</name>
<organism evidence="1 2">
    <name type="scientific">Pleurotus ostreatus (strain PC15)</name>
    <name type="common">Oyster mushroom</name>
    <dbReference type="NCBI Taxonomy" id="1137138"/>
    <lineage>
        <taxon>Eukaryota</taxon>
        <taxon>Fungi</taxon>
        <taxon>Dikarya</taxon>
        <taxon>Basidiomycota</taxon>
        <taxon>Agaricomycotina</taxon>
        <taxon>Agaricomycetes</taxon>
        <taxon>Agaricomycetidae</taxon>
        <taxon>Agaricales</taxon>
        <taxon>Pleurotineae</taxon>
        <taxon>Pleurotaceae</taxon>
        <taxon>Pleurotus</taxon>
    </lineage>
</organism>
<dbReference type="InterPro" id="IPR021109">
    <property type="entry name" value="Peptidase_aspartic_dom_sf"/>
</dbReference>
<dbReference type="Gene3D" id="2.40.70.10">
    <property type="entry name" value="Acid Proteases"/>
    <property type="match status" value="1"/>
</dbReference>
<reference evidence="2" key="1">
    <citation type="journal article" date="2014" name="Proc. Natl. Acad. Sci. U.S.A.">
        <title>Extensive sampling of basidiomycete genomes demonstrates inadequacy of the white-rot/brown-rot paradigm for wood decay fungi.</title>
        <authorList>
            <person name="Riley R."/>
            <person name="Salamov A.A."/>
            <person name="Brown D.W."/>
            <person name="Nagy L.G."/>
            <person name="Floudas D."/>
            <person name="Held B.W."/>
            <person name="Levasseur A."/>
            <person name="Lombard V."/>
            <person name="Morin E."/>
            <person name="Otillar R."/>
            <person name="Lindquist E.A."/>
            <person name="Sun H."/>
            <person name="LaButti K.M."/>
            <person name="Schmutz J."/>
            <person name="Jabbour D."/>
            <person name="Luo H."/>
            <person name="Baker S.E."/>
            <person name="Pisabarro A.G."/>
            <person name="Walton J.D."/>
            <person name="Blanchette R.A."/>
            <person name="Henrissat B."/>
            <person name="Martin F."/>
            <person name="Cullen D."/>
            <person name="Hibbett D.S."/>
            <person name="Grigoriev I.V."/>
        </authorList>
    </citation>
    <scope>NUCLEOTIDE SEQUENCE [LARGE SCALE GENOMIC DNA]</scope>
    <source>
        <strain evidence="2">PC15</strain>
    </source>
</reference>
<dbReference type="HOGENOM" id="CLU_070627_0_0_1"/>
<evidence type="ECO:0000313" key="1">
    <source>
        <dbReference type="EMBL" id="KDQ23947.1"/>
    </source>
</evidence>
<dbReference type="VEuPathDB" id="FungiDB:PLEOSDRAFT_1048281"/>
<feature type="non-terminal residue" evidence="1">
    <location>
        <position position="279"/>
    </location>
</feature>